<protein>
    <submittedName>
        <fullName evidence="1">Uncharacterized protein</fullName>
    </submittedName>
</protein>
<reference evidence="1 2" key="1">
    <citation type="submission" date="2018-11" db="EMBL/GenBank/DDBJ databases">
        <authorList>
            <consortium name="Pathogen Informatics"/>
        </authorList>
    </citation>
    <scope>NUCLEOTIDE SEQUENCE [LARGE SCALE GENOMIC DNA]</scope>
    <source>
        <strain evidence="1 2">MHpl1</strain>
    </source>
</reference>
<dbReference type="AlphaFoldDB" id="A0A3P7T0A5"/>
<dbReference type="Proteomes" id="UP000268014">
    <property type="component" value="Unassembled WGS sequence"/>
</dbReference>
<sequence>MNKLRCDSWIHAVTNSPGALTHPIWYPNWKEPSVTAKMANAKEPVIRP</sequence>
<proteinExistence type="predicted"/>
<keyword evidence="2" id="KW-1185">Reference proteome</keyword>
<accession>A0A3P7T0A5</accession>
<evidence type="ECO:0000313" key="2">
    <source>
        <dbReference type="Proteomes" id="UP000268014"/>
    </source>
</evidence>
<organism evidence="1 2">
    <name type="scientific">Haemonchus placei</name>
    <name type="common">Barber's pole worm</name>
    <dbReference type="NCBI Taxonomy" id="6290"/>
    <lineage>
        <taxon>Eukaryota</taxon>
        <taxon>Metazoa</taxon>
        <taxon>Ecdysozoa</taxon>
        <taxon>Nematoda</taxon>
        <taxon>Chromadorea</taxon>
        <taxon>Rhabditida</taxon>
        <taxon>Rhabditina</taxon>
        <taxon>Rhabditomorpha</taxon>
        <taxon>Strongyloidea</taxon>
        <taxon>Trichostrongylidae</taxon>
        <taxon>Haemonchus</taxon>
    </lineage>
</organism>
<dbReference type="EMBL" id="UZAF01003610">
    <property type="protein sequence ID" value="VDO12839.1"/>
    <property type="molecule type" value="Genomic_DNA"/>
</dbReference>
<name>A0A3P7T0A5_HAEPC</name>
<gene>
    <name evidence="1" type="ORF">HPLM_LOCUS2073</name>
</gene>
<evidence type="ECO:0000313" key="1">
    <source>
        <dbReference type="EMBL" id="VDO12839.1"/>
    </source>
</evidence>